<accession>A0AAW1S019</accession>
<organism evidence="2 3">
    <name type="scientific">Elliptochloris bilobata</name>
    <dbReference type="NCBI Taxonomy" id="381761"/>
    <lineage>
        <taxon>Eukaryota</taxon>
        <taxon>Viridiplantae</taxon>
        <taxon>Chlorophyta</taxon>
        <taxon>core chlorophytes</taxon>
        <taxon>Trebouxiophyceae</taxon>
        <taxon>Trebouxiophyceae incertae sedis</taxon>
        <taxon>Elliptochloris clade</taxon>
        <taxon>Elliptochloris</taxon>
    </lineage>
</organism>
<dbReference type="Proteomes" id="UP001445335">
    <property type="component" value="Unassembled WGS sequence"/>
</dbReference>
<proteinExistence type="predicted"/>
<evidence type="ECO:0000313" key="2">
    <source>
        <dbReference type="EMBL" id="KAK9839453.1"/>
    </source>
</evidence>
<comment type="caution">
    <text evidence="2">The sequence shown here is derived from an EMBL/GenBank/DDBJ whole genome shotgun (WGS) entry which is preliminary data.</text>
</comment>
<dbReference type="AlphaFoldDB" id="A0AAW1S019"/>
<reference evidence="2 3" key="1">
    <citation type="journal article" date="2024" name="Nat. Commun.">
        <title>Phylogenomics reveals the evolutionary origins of lichenization in chlorophyte algae.</title>
        <authorList>
            <person name="Puginier C."/>
            <person name="Libourel C."/>
            <person name="Otte J."/>
            <person name="Skaloud P."/>
            <person name="Haon M."/>
            <person name="Grisel S."/>
            <person name="Petersen M."/>
            <person name="Berrin J.G."/>
            <person name="Delaux P.M."/>
            <person name="Dal Grande F."/>
            <person name="Keller J."/>
        </authorList>
    </citation>
    <scope>NUCLEOTIDE SEQUENCE [LARGE SCALE GENOMIC DNA]</scope>
    <source>
        <strain evidence="2 3">SAG 245.80</strain>
    </source>
</reference>
<name>A0AAW1S019_9CHLO</name>
<gene>
    <name evidence="2" type="ORF">WJX81_003126</name>
</gene>
<dbReference type="PANTHER" id="PTHR15629:SF2">
    <property type="entry name" value="SH3 DOMAIN-CONTAINING YSC84-LIKE PROTEIN 1"/>
    <property type="match status" value="1"/>
</dbReference>
<dbReference type="GO" id="GO:0035091">
    <property type="term" value="F:phosphatidylinositol binding"/>
    <property type="evidence" value="ECO:0007669"/>
    <property type="project" value="TreeGrafter"/>
</dbReference>
<feature type="domain" description="Ysc84 actin-binding" evidence="1">
    <location>
        <begin position="84"/>
        <end position="211"/>
    </location>
</feature>
<protein>
    <recommendedName>
        <fullName evidence="1">Ysc84 actin-binding domain-containing protein</fullName>
    </recommendedName>
</protein>
<evidence type="ECO:0000313" key="3">
    <source>
        <dbReference type="Proteomes" id="UP001445335"/>
    </source>
</evidence>
<dbReference type="Pfam" id="PF04366">
    <property type="entry name" value="Ysc84"/>
    <property type="match status" value="1"/>
</dbReference>
<dbReference type="EMBL" id="JALJOU010000016">
    <property type="protein sequence ID" value="KAK9839453.1"/>
    <property type="molecule type" value="Genomic_DNA"/>
</dbReference>
<dbReference type="InterPro" id="IPR051702">
    <property type="entry name" value="SH3_domain_YSC84-like"/>
</dbReference>
<dbReference type="CDD" id="cd11524">
    <property type="entry name" value="SYLF"/>
    <property type="match status" value="1"/>
</dbReference>
<dbReference type="InterPro" id="IPR007461">
    <property type="entry name" value="Ysc84_actin-binding"/>
</dbReference>
<keyword evidence="3" id="KW-1185">Reference proteome</keyword>
<dbReference type="PANTHER" id="PTHR15629">
    <property type="entry name" value="SH3YL1 PROTEIN"/>
    <property type="match status" value="1"/>
</dbReference>
<sequence>MEKIRTLLANAAALLQDLTVDKLKETKIPPSEFRKCAGVAFVFSYKAGLIVSFQHGQGFLLRKLGEQSGAQTRWSAPLLFTVNAAGAGATLGVSEIASVIVLDTPEACDAFLKTQVTLDAELGAAAGSHGGQVDVMAANVTCPRESFHSFSYSRVSRGLMVDVSWNGVGVRVDNDANELLYGDGVAPAAILHGGVAQPLNLMAPLLKVLANLRAFSPFAALSHIPIADV</sequence>
<evidence type="ECO:0000259" key="1">
    <source>
        <dbReference type="Pfam" id="PF04366"/>
    </source>
</evidence>